<dbReference type="GO" id="GO:0016853">
    <property type="term" value="F:isomerase activity"/>
    <property type="evidence" value="ECO:0007669"/>
    <property type="project" value="UniProtKB-KW"/>
</dbReference>
<dbReference type="EMBL" id="LGIA01000159">
    <property type="protein sequence ID" value="KOH44611.1"/>
    <property type="molecule type" value="Genomic_DNA"/>
</dbReference>
<comment type="caution">
    <text evidence="3">The sequence shown here is derived from an EMBL/GenBank/DDBJ whole genome shotgun (WGS) entry which is preliminary data.</text>
</comment>
<dbReference type="InterPro" id="IPR010819">
    <property type="entry name" value="AGE/CE"/>
</dbReference>
<evidence type="ECO:0000256" key="1">
    <source>
        <dbReference type="ARBA" id="ARBA00008558"/>
    </source>
</evidence>
<evidence type="ECO:0000313" key="4">
    <source>
        <dbReference type="Proteomes" id="UP000036958"/>
    </source>
</evidence>
<dbReference type="GO" id="GO:0005975">
    <property type="term" value="P:carbohydrate metabolic process"/>
    <property type="evidence" value="ECO:0007669"/>
    <property type="project" value="InterPro"/>
</dbReference>
<keyword evidence="2" id="KW-0413">Isomerase</keyword>
<proteinExistence type="inferred from homology"/>
<dbReference type="PANTHER" id="PTHR15108">
    <property type="entry name" value="N-ACYLGLUCOSAMINE-2-EPIMERASE"/>
    <property type="match status" value="1"/>
</dbReference>
<gene>
    <name evidence="3" type="ORF">NC99_25960</name>
</gene>
<dbReference type="InterPro" id="IPR008928">
    <property type="entry name" value="6-hairpin_glycosidase_sf"/>
</dbReference>
<name>A0A0L8V836_9BACT</name>
<sequence length="398" mass="46556">MAEAMKKIDFKNLAEKYQTELLENVVPFWLNYSQDKAHGGYFTCLDREGSVFDTDKFIWLQGREVWLFSMLYNQVEQKQEWLDAAIRGGEFLKIYGHDGNLNWYFSLTQDGKPLVEPYNIFSYTFASMAFGQLGKATGNDEYAAIAKKTFELVLAKTSNPKGQWNKAYPGTRNLKNFALPMILCNLALEIEHLLEEDFLKETIETCIHEVMDVFYRPELGLVVENLNSDETLSDTFDGRLINPGHAIEAMWFIMDLGVRLKRPQLIAKANDIAIQMVEYGWDQEHGGIFYFMDRLGYPTQQLEWDQKLWWVHLETLITMLKGYHLTGSEKSLEWFLKVHEYTWSHFKDREHPEWFGYLNRRGEVLLPLKGGKWKGCFHVPRGLYQCWKTLEKISESAQ</sequence>
<organism evidence="3 4">
    <name type="scientific">Sunxiuqinia dokdonensis</name>
    <dbReference type="NCBI Taxonomy" id="1409788"/>
    <lineage>
        <taxon>Bacteria</taxon>
        <taxon>Pseudomonadati</taxon>
        <taxon>Bacteroidota</taxon>
        <taxon>Bacteroidia</taxon>
        <taxon>Marinilabiliales</taxon>
        <taxon>Prolixibacteraceae</taxon>
        <taxon>Sunxiuqinia</taxon>
    </lineage>
</organism>
<dbReference type="Proteomes" id="UP000036958">
    <property type="component" value="Unassembled WGS sequence"/>
</dbReference>
<evidence type="ECO:0000256" key="2">
    <source>
        <dbReference type="ARBA" id="ARBA00023235"/>
    </source>
</evidence>
<dbReference type="STRING" id="1409788.NC99_25960"/>
<protein>
    <submittedName>
        <fullName evidence="3">N-acylglucosamine 2-epimerase</fullName>
    </submittedName>
</protein>
<dbReference type="InterPro" id="IPR034116">
    <property type="entry name" value="AGE_dom"/>
</dbReference>
<dbReference type="OrthoDB" id="618431at2"/>
<dbReference type="CDD" id="cd00249">
    <property type="entry name" value="AGE"/>
    <property type="match status" value="1"/>
</dbReference>
<dbReference type="Gene3D" id="1.50.10.10">
    <property type="match status" value="1"/>
</dbReference>
<dbReference type="AlphaFoldDB" id="A0A0L8V836"/>
<dbReference type="InterPro" id="IPR012341">
    <property type="entry name" value="6hp_glycosidase-like_sf"/>
</dbReference>
<reference evidence="4" key="1">
    <citation type="submission" date="2015-07" db="EMBL/GenBank/DDBJ databases">
        <title>Genome sequencing of Sunxiuqinia dokdonensis strain SK.</title>
        <authorList>
            <person name="Ahn S."/>
            <person name="Kim B.-C."/>
        </authorList>
    </citation>
    <scope>NUCLEOTIDE SEQUENCE [LARGE SCALE GENOMIC DNA]</scope>
    <source>
        <strain evidence="4">SK</strain>
    </source>
</reference>
<dbReference type="Pfam" id="PF07221">
    <property type="entry name" value="GlcNAc_2-epim"/>
    <property type="match status" value="1"/>
</dbReference>
<accession>A0A0L8V836</accession>
<evidence type="ECO:0000313" key="3">
    <source>
        <dbReference type="EMBL" id="KOH44611.1"/>
    </source>
</evidence>
<dbReference type="SUPFAM" id="SSF48208">
    <property type="entry name" value="Six-hairpin glycosidases"/>
    <property type="match status" value="1"/>
</dbReference>
<dbReference type="PATRIC" id="fig|1409788.3.peg.2677"/>
<comment type="similarity">
    <text evidence="1">Belongs to the N-acylglucosamine 2-epimerase family.</text>
</comment>
<dbReference type="FunFam" id="1.50.10.10:FF:000021">
    <property type="entry name" value="N-acylglucosamine 2-epimerase"/>
    <property type="match status" value="1"/>
</dbReference>
<keyword evidence="4" id="KW-1185">Reference proteome</keyword>